<protein>
    <recommendedName>
        <fullName evidence="6">CwfJ domain-containing protein</fullName>
    </recommendedName>
</protein>
<reference evidence="4" key="1">
    <citation type="journal article" date="2020" name="Stud. Mycol.">
        <title>101 Dothideomycetes genomes: a test case for predicting lifestyles and emergence of pathogens.</title>
        <authorList>
            <person name="Haridas S."/>
            <person name="Albert R."/>
            <person name="Binder M."/>
            <person name="Bloem J."/>
            <person name="Labutti K."/>
            <person name="Salamov A."/>
            <person name="Andreopoulos B."/>
            <person name="Baker S."/>
            <person name="Barry K."/>
            <person name="Bills G."/>
            <person name="Bluhm B."/>
            <person name="Cannon C."/>
            <person name="Castanera R."/>
            <person name="Culley D."/>
            <person name="Daum C."/>
            <person name="Ezra D."/>
            <person name="Gonzalez J."/>
            <person name="Henrissat B."/>
            <person name="Kuo A."/>
            <person name="Liang C."/>
            <person name="Lipzen A."/>
            <person name="Lutzoni F."/>
            <person name="Magnuson J."/>
            <person name="Mondo S."/>
            <person name="Nolan M."/>
            <person name="Ohm R."/>
            <person name="Pangilinan J."/>
            <person name="Park H.-J."/>
            <person name="Ramirez L."/>
            <person name="Alfaro M."/>
            <person name="Sun H."/>
            <person name="Tritt A."/>
            <person name="Yoshinaga Y."/>
            <person name="Zwiers L.-H."/>
            <person name="Turgeon B."/>
            <person name="Goodwin S."/>
            <person name="Spatafora J."/>
            <person name="Crous P."/>
            <person name="Grigoriev I."/>
        </authorList>
    </citation>
    <scope>NUCLEOTIDE SEQUENCE</scope>
    <source>
        <strain evidence="4">CBS 115976</strain>
    </source>
</reference>
<gene>
    <name evidence="4" type="ORF">BT63DRAFT_432239</name>
</gene>
<dbReference type="Pfam" id="PF04676">
    <property type="entry name" value="CwfJ_C_2"/>
    <property type="match status" value="1"/>
</dbReference>
<feature type="domain" description="Cwf19-like protein C-terminal" evidence="2">
    <location>
        <begin position="444"/>
        <end position="536"/>
    </location>
</feature>
<evidence type="ECO:0000256" key="1">
    <source>
        <dbReference type="SAM" id="MobiDB-lite"/>
    </source>
</evidence>
<accession>A0A6A6UHX3</accession>
<dbReference type="InterPro" id="IPR006767">
    <property type="entry name" value="Cwf19-like_C_dom-2"/>
</dbReference>
<dbReference type="InterPro" id="IPR006768">
    <property type="entry name" value="Cwf19-like_C_dom-1"/>
</dbReference>
<evidence type="ECO:0000313" key="4">
    <source>
        <dbReference type="EMBL" id="KAF2671033.1"/>
    </source>
</evidence>
<feature type="compositionally biased region" description="Polar residues" evidence="1">
    <location>
        <begin position="276"/>
        <end position="290"/>
    </location>
</feature>
<dbReference type="OrthoDB" id="444325at2759"/>
<dbReference type="GO" id="GO:0071014">
    <property type="term" value="C:post-mRNA release spliceosomal complex"/>
    <property type="evidence" value="ECO:0007669"/>
    <property type="project" value="TreeGrafter"/>
</dbReference>
<dbReference type="InterPro" id="IPR040194">
    <property type="entry name" value="Cwf19-like"/>
</dbReference>
<sequence length="540" mass="60122">MAPSKVVVVGDVNGQIEPVFQKLGALHAKTKFAFAIIAGNLFKNPDETTNDDAEVVTKLVAGKIDIPLPTYFSLGHYSLPEKVAFKLEESAGELCPNLYFLGKRTTTKTSEGIKLVALGGASDLELSGVSKDQYSGSYSEDDAKSLKGANHADILITSEWPDGIRKGSKLDFPAGQNLQYRPSVAELCTTLKPRYHFTTSPSLFYEREPFFHLSEEESETFSITRFISLAAFGNSLKQRWIYAFTIDPTAAAPLTIPTGTTTTPLSLATKKRAPTADQNSFRYSNDQGYSDSRPRKRHKHAKRGPPAPEECFFCLSNPDIATQLITSIGTDVYLTTAKGPLTTEASFPKLEFPGHILIIPLIHTPTLGLIQEEGSRTTTAKEMHLYRSALNSMLKAKSPDLASVTWEVSRANGVHIHWQWLPVPASLLQRGLVSAAFKVEAENQKYPKFDSHRAIDESEPDDYFRVLVWDPATGKDSSLVLPLDESFRFDLQFGRRVLAKLLELDRRADWHDCGQSLEDEERDATRFKEAFKEFDFSLEE</sequence>
<evidence type="ECO:0008006" key="6">
    <source>
        <dbReference type="Google" id="ProtNLM"/>
    </source>
</evidence>
<evidence type="ECO:0000259" key="3">
    <source>
        <dbReference type="Pfam" id="PF04677"/>
    </source>
</evidence>
<dbReference type="AlphaFoldDB" id="A0A6A6UHX3"/>
<name>A0A6A6UHX3_9PEZI</name>
<dbReference type="GO" id="GO:0000398">
    <property type="term" value="P:mRNA splicing, via spliceosome"/>
    <property type="evidence" value="ECO:0007669"/>
    <property type="project" value="TreeGrafter"/>
</dbReference>
<proteinExistence type="predicted"/>
<dbReference type="PANTHER" id="PTHR12072">
    <property type="entry name" value="CWF19, CELL CYCLE CONTROL PROTEIN"/>
    <property type="match status" value="1"/>
</dbReference>
<keyword evidence="5" id="KW-1185">Reference proteome</keyword>
<evidence type="ECO:0000259" key="2">
    <source>
        <dbReference type="Pfam" id="PF04676"/>
    </source>
</evidence>
<feature type="compositionally biased region" description="Basic residues" evidence="1">
    <location>
        <begin position="294"/>
        <end position="303"/>
    </location>
</feature>
<dbReference type="GO" id="GO:0061632">
    <property type="term" value="F:RNA lariat debranching enzyme activator activity"/>
    <property type="evidence" value="ECO:0007669"/>
    <property type="project" value="TreeGrafter"/>
</dbReference>
<feature type="compositionally biased region" description="Low complexity" evidence="1">
    <location>
        <begin position="257"/>
        <end position="268"/>
    </location>
</feature>
<dbReference type="PANTHER" id="PTHR12072:SF4">
    <property type="entry name" value="CWF19-LIKE PROTEIN 1"/>
    <property type="match status" value="1"/>
</dbReference>
<dbReference type="Pfam" id="PF04677">
    <property type="entry name" value="CwfJ_C_1"/>
    <property type="match status" value="1"/>
</dbReference>
<dbReference type="CDD" id="cd07380">
    <property type="entry name" value="MPP_CWF19_N"/>
    <property type="match status" value="1"/>
</dbReference>
<feature type="region of interest" description="Disordered" evidence="1">
    <location>
        <begin position="257"/>
        <end position="306"/>
    </location>
</feature>
<dbReference type="Proteomes" id="UP000799302">
    <property type="component" value="Unassembled WGS sequence"/>
</dbReference>
<dbReference type="EMBL" id="MU004233">
    <property type="protein sequence ID" value="KAF2671033.1"/>
    <property type="molecule type" value="Genomic_DNA"/>
</dbReference>
<feature type="domain" description="Cwf19-like C-terminal" evidence="3">
    <location>
        <begin position="302"/>
        <end position="430"/>
    </location>
</feature>
<evidence type="ECO:0000313" key="5">
    <source>
        <dbReference type="Proteomes" id="UP000799302"/>
    </source>
</evidence>
<organism evidence="4 5">
    <name type="scientific">Microthyrium microscopicum</name>
    <dbReference type="NCBI Taxonomy" id="703497"/>
    <lineage>
        <taxon>Eukaryota</taxon>
        <taxon>Fungi</taxon>
        <taxon>Dikarya</taxon>
        <taxon>Ascomycota</taxon>
        <taxon>Pezizomycotina</taxon>
        <taxon>Dothideomycetes</taxon>
        <taxon>Dothideomycetes incertae sedis</taxon>
        <taxon>Microthyriales</taxon>
        <taxon>Microthyriaceae</taxon>
        <taxon>Microthyrium</taxon>
    </lineage>
</organism>